<keyword evidence="1" id="KW-1133">Transmembrane helix</keyword>
<feature type="transmembrane region" description="Helical" evidence="1">
    <location>
        <begin position="120"/>
        <end position="141"/>
    </location>
</feature>
<feature type="transmembrane region" description="Helical" evidence="1">
    <location>
        <begin position="408"/>
        <end position="427"/>
    </location>
</feature>
<feature type="transmembrane region" description="Helical" evidence="1">
    <location>
        <begin position="369"/>
        <end position="388"/>
    </location>
</feature>
<feature type="transmembrane region" description="Helical" evidence="1">
    <location>
        <begin position="37"/>
        <end position="59"/>
    </location>
</feature>
<keyword evidence="1" id="KW-0472">Membrane</keyword>
<dbReference type="GO" id="GO:0016758">
    <property type="term" value="F:hexosyltransferase activity"/>
    <property type="evidence" value="ECO:0007669"/>
    <property type="project" value="InterPro"/>
</dbReference>
<protein>
    <submittedName>
        <fullName evidence="3">DUF2029 domain-containing protein</fullName>
    </submittedName>
</protein>
<keyword evidence="4" id="KW-1185">Reference proteome</keyword>
<dbReference type="EMBL" id="CP063458">
    <property type="protein sequence ID" value="QOV87650.1"/>
    <property type="molecule type" value="Genomic_DNA"/>
</dbReference>
<keyword evidence="1" id="KW-0812">Transmembrane</keyword>
<evidence type="ECO:0000256" key="1">
    <source>
        <dbReference type="SAM" id="Phobius"/>
    </source>
</evidence>
<reference evidence="3 4" key="1">
    <citation type="submission" date="2020-10" db="EMBL/GenBank/DDBJ databases">
        <title>Wide distribution of Phycisphaera-like planctomycetes from WD2101 soil group in peatlands and genome analysis of the first cultivated representative.</title>
        <authorList>
            <person name="Dedysh S.N."/>
            <person name="Beletsky A.V."/>
            <person name="Ivanova A."/>
            <person name="Kulichevskaya I.S."/>
            <person name="Suzina N.E."/>
            <person name="Philippov D.A."/>
            <person name="Rakitin A.L."/>
            <person name="Mardanov A.V."/>
            <person name="Ravin N.V."/>
        </authorList>
    </citation>
    <scope>NUCLEOTIDE SEQUENCE [LARGE SCALE GENOMIC DNA]</scope>
    <source>
        <strain evidence="3 4">M1803</strain>
    </source>
</reference>
<name>A0A7M2WSS7_9BACT</name>
<evidence type="ECO:0000313" key="3">
    <source>
        <dbReference type="EMBL" id="QOV87650.1"/>
    </source>
</evidence>
<feature type="domain" description="Glycosyltransferase RgtA/B/C/D-like" evidence="2">
    <location>
        <begin position="127"/>
        <end position="250"/>
    </location>
</feature>
<evidence type="ECO:0000259" key="2">
    <source>
        <dbReference type="Pfam" id="PF13231"/>
    </source>
</evidence>
<dbReference type="AlphaFoldDB" id="A0A7M2WSS7"/>
<accession>A0A7M2WSS7</accession>
<feature type="transmembrane region" description="Helical" evidence="1">
    <location>
        <begin position="269"/>
        <end position="285"/>
    </location>
</feature>
<dbReference type="Pfam" id="PF13231">
    <property type="entry name" value="PMT_2"/>
    <property type="match status" value="1"/>
</dbReference>
<feature type="transmembrane region" description="Helical" evidence="1">
    <location>
        <begin position="201"/>
        <end position="222"/>
    </location>
</feature>
<dbReference type="GO" id="GO:0005886">
    <property type="term" value="C:plasma membrane"/>
    <property type="evidence" value="ECO:0007669"/>
    <property type="project" value="UniProtKB-SubCell"/>
</dbReference>
<dbReference type="RefSeq" id="WP_206290559.1">
    <property type="nucleotide sequence ID" value="NZ_CP063458.1"/>
</dbReference>
<organism evidence="3 4">
    <name type="scientific">Humisphaera borealis</name>
    <dbReference type="NCBI Taxonomy" id="2807512"/>
    <lineage>
        <taxon>Bacteria</taxon>
        <taxon>Pseudomonadati</taxon>
        <taxon>Planctomycetota</taxon>
        <taxon>Phycisphaerae</taxon>
        <taxon>Tepidisphaerales</taxon>
        <taxon>Tepidisphaeraceae</taxon>
        <taxon>Humisphaera</taxon>
    </lineage>
</organism>
<dbReference type="KEGG" id="hbs:IPV69_15295"/>
<feature type="transmembrane region" description="Helical" evidence="1">
    <location>
        <begin position="297"/>
        <end position="319"/>
    </location>
</feature>
<feature type="transmembrane region" description="Helical" evidence="1">
    <location>
        <begin position="339"/>
        <end position="362"/>
    </location>
</feature>
<gene>
    <name evidence="3" type="ORF">IPV69_15295</name>
</gene>
<proteinExistence type="predicted"/>
<dbReference type="Proteomes" id="UP000593765">
    <property type="component" value="Chromosome"/>
</dbReference>
<dbReference type="InterPro" id="IPR038731">
    <property type="entry name" value="RgtA/B/C-like"/>
</dbReference>
<sequence length="449" mass="49610">MARLPARATIMPTESDPLLLTPPGQASPGRFSRSWTAFWLALAVLGIATRVWLAVYTWGTNDADTWCVFGYYINRWGLFYTMSWETQLNHPPLPVYWAMFVYRCVAPSSLWEIETARPPLFPTFFKLPSILADIGVCWLLFRIMSKRVGRPAAMATAAGYAWCLCAILVGGYHCNTDNIYAFFCLLSAYYMEEKSAYFKGGLALGAAINVKLTPVLLIPVFLLSCRRWRDGGKFIGGLAVCVLPFVPMLVVAGEHFVNNAIQYKSNPDNWGITYLLMLATGGPPQNIDNATLGDNPLVAFFFLKGRHLLLLAVGAWAVLGRVPVGRHLANRYDLGAVTLALFLVLAPGFGVQYTVVAAPLLFASRPRWANAYGFVAGAFVLCNYWAQWPGHSWPPNSQFRGRYPMPSPIWGLAAWGILLAYIGTMAFRSRSRNQGGAQDRAGNALPAAR</sequence>
<feature type="transmembrane region" description="Helical" evidence="1">
    <location>
        <begin position="234"/>
        <end position="257"/>
    </location>
</feature>
<feature type="transmembrane region" description="Helical" evidence="1">
    <location>
        <begin position="153"/>
        <end position="173"/>
    </location>
</feature>
<evidence type="ECO:0000313" key="4">
    <source>
        <dbReference type="Proteomes" id="UP000593765"/>
    </source>
</evidence>